<evidence type="ECO:0000256" key="1">
    <source>
        <dbReference type="SAM" id="MobiDB-lite"/>
    </source>
</evidence>
<reference evidence="2 3" key="1">
    <citation type="journal article" date="2024" name="Science">
        <title>Giant polyketide synthase enzymes in the biosynthesis of giant marine polyether toxins.</title>
        <authorList>
            <person name="Fallon T.R."/>
            <person name="Shende V.V."/>
            <person name="Wierzbicki I.H."/>
            <person name="Pendleton A.L."/>
            <person name="Watervoot N.F."/>
            <person name="Auber R.P."/>
            <person name="Gonzalez D.J."/>
            <person name="Wisecaver J.H."/>
            <person name="Moore B.S."/>
        </authorList>
    </citation>
    <scope>NUCLEOTIDE SEQUENCE [LARGE SCALE GENOMIC DNA]</scope>
    <source>
        <strain evidence="2 3">12B1</strain>
    </source>
</reference>
<dbReference type="AlphaFoldDB" id="A0AB34J5H1"/>
<organism evidence="2 3">
    <name type="scientific">Prymnesium parvum</name>
    <name type="common">Toxic golden alga</name>
    <dbReference type="NCBI Taxonomy" id="97485"/>
    <lineage>
        <taxon>Eukaryota</taxon>
        <taxon>Haptista</taxon>
        <taxon>Haptophyta</taxon>
        <taxon>Prymnesiophyceae</taxon>
        <taxon>Prymnesiales</taxon>
        <taxon>Prymnesiaceae</taxon>
        <taxon>Prymnesium</taxon>
    </lineage>
</organism>
<proteinExistence type="predicted"/>
<name>A0AB34J5H1_PRYPA</name>
<gene>
    <name evidence="2" type="ORF">AB1Y20_005206</name>
</gene>
<comment type="caution">
    <text evidence="2">The sequence shown here is derived from an EMBL/GenBank/DDBJ whole genome shotgun (WGS) entry which is preliminary data.</text>
</comment>
<feature type="compositionally biased region" description="Polar residues" evidence="1">
    <location>
        <begin position="1"/>
        <end position="14"/>
    </location>
</feature>
<evidence type="ECO:0000313" key="2">
    <source>
        <dbReference type="EMBL" id="KAL1511925.1"/>
    </source>
</evidence>
<accession>A0AB34J5H1</accession>
<dbReference type="Proteomes" id="UP001515480">
    <property type="component" value="Unassembled WGS sequence"/>
</dbReference>
<feature type="compositionally biased region" description="Basic and acidic residues" evidence="1">
    <location>
        <begin position="79"/>
        <end position="91"/>
    </location>
</feature>
<protein>
    <submittedName>
        <fullName evidence="2">Uncharacterized protein</fullName>
    </submittedName>
</protein>
<keyword evidence="3" id="KW-1185">Reference proteome</keyword>
<feature type="region of interest" description="Disordered" evidence="1">
    <location>
        <begin position="79"/>
        <end position="111"/>
    </location>
</feature>
<sequence>MTVPRSNSPTQLPSSHPAWATEPAPAKCCFGDPLFLSLQAESASAKQLGRCNSNFSDELDEDSVLVKLKERHEELFEAHLGNRDRREHSIPAREGSAMGMAGYESSEDEDMMKLRERPLSWAPRTVRRQLLAHADGAPVR</sequence>
<dbReference type="EMBL" id="JBGBPQ010000013">
    <property type="protein sequence ID" value="KAL1511925.1"/>
    <property type="molecule type" value="Genomic_DNA"/>
</dbReference>
<feature type="region of interest" description="Disordered" evidence="1">
    <location>
        <begin position="1"/>
        <end position="23"/>
    </location>
</feature>
<evidence type="ECO:0000313" key="3">
    <source>
        <dbReference type="Proteomes" id="UP001515480"/>
    </source>
</evidence>